<dbReference type="Proteomes" id="UP000320244">
    <property type="component" value="Unassembled WGS sequence"/>
</dbReference>
<dbReference type="InterPro" id="IPR001173">
    <property type="entry name" value="Glyco_trans_2-like"/>
</dbReference>
<evidence type="ECO:0000313" key="13">
    <source>
        <dbReference type="Proteomes" id="UP000320244"/>
    </source>
</evidence>
<evidence type="ECO:0000256" key="2">
    <source>
        <dbReference type="ARBA" id="ARBA00006739"/>
    </source>
</evidence>
<dbReference type="GO" id="GO:0004582">
    <property type="term" value="F:dolichyl-phosphate beta-D-mannosyltransferase activity"/>
    <property type="evidence" value="ECO:0007669"/>
    <property type="project" value="InterPro"/>
</dbReference>
<keyword evidence="3" id="KW-0328">Glycosyltransferase</keyword>
<dbReference type="SUPFAM" id="SSF53448">
    <property type="entry name" value="Nucleotide-diphospho-sugar transferases"/>
    <property type="match status" value="1"/>
</dbReference>
<evidence type="ECO:0000256" key="9">
    <source>
        <dbReference type="SAM" id="Phobius"/>
    </source>
</evidence>
<dbReference type="Gene3D" id="3.90.550.10">
    <property type="entry name" value="Spore Coat Polysaccharide Biosynthesis Protein SpsA, Chain A"/>
    <property type="match status" value="1"/>
</dbReference>
<comment type="caution">
    <text evidence="12">The sequence shown here is derived from an EMBL/GenBank/DDBJ whole genome shotgun (WGS) entry which is preliminary data.</text>
</comment>
<keyword evidence="5 9" id="KW-0812">Transmembrane</keyword>
<evidence type="ECO:0000256" key="5">
    <source>
        <dbReference type="ARBA" id="ARBA00022692"/>
    </source>
</evidence>
<evidence type="ECO:0000256" key="8">
    <source>
        <dbReference type="SAM" id="MobiDB-lite"/>
    </source>
</evidence>
<dbReference type="PANTHER" id="PTHR43398:SF1">
    <property type="entry name" value="DOLICHOL-PHOSPHATE MANNOSYLTRANSFERASE SUBUNIT 1"/>
    <property type="match status" value="1"/>
</dbReference>
<evidence type="ECO:0000256" key="3">
    <source>
        <dbReference type="ARBA" id="ARBA00022676"/>
    </source>
</evidence>
<feature type="transmembrane region" description="Helical" evidence="9">
    <location>
        <begin position="331"/>
        <end position="356"/>
    </location>
</feature>
<dbReference type="AlphaFoldDB" id="A0A563E807"/>
<keyword evidence="13" id="KW-1185">Reference proteome</keyword>
<feature type="transmembrane region" description="Helical" evidence="9">
    <location>
        <begin position="6"/>
        <end position="30"/>
    </location>
</feature>
<protein>
    <submittedName>
        <fullName evidence="12">Glycosyltransferase</fullName>
    </submittedName>
</protein>
<feature type="region of interest" description="Disordered" evidence="8">
    <location>
        <begin position="432"/>
        <end position="454"/>
    </location>
</feature>
<dbReference type="GO" id="GO:0000271">
    <property type="term" value="P:polysaccharide biosynthetic process"/>
    <property type="evidence" value="ECO:0007669"/>
    <property type="project" value="InterPro"/>
</dbReference>
<evidence type="ECO:0000259" key="11">
    <source>
        <dbReference type="Pfam" id="PF04138"/>
    </source>
</evidence>
<dbReference type="Gene3D" id="3.40.50.300">
    <property type="entry name" value="P-loop containing nucleotide triphosphate hydrolases"/>
    <property type="match status" value="1"/>
</dbReference>
<dbReference type="GO" id="GO:0016020">
    <property type="term" value="C:membrane"/>
    <property type="evidence" value="ECO:0007669"/>
    <property type="project" value="UniProtKB-SubCell"/>
</dbReference>
<dbReference type="OrthoDB" id="9810303at2"/>
<proteinExistence type="inferred from homology"/>
<accession>A0A563E807</accession>
<keyword evidence="7 9" id="KW-0472">Membrane</keyword>
<feature type="transmembrane region" description="Helical" evidence="9">
    <location>
        <begin position="303"/>
        <end position="325"/>
    </location>
</feature>
<dbReference type="InterPro" id="IPR007267">
    <property type="entry name" value="GtrA_DPMS_TM"/>
</dbReference>
<keyword evidence="6 9" id="KW-1133">Transmembrane helix</keyword>
<feature type="domain" description="GtrA/DPMS transmembrane" evidence="11">
    <location>
        <begin position="306"/>
        <end position="421"/>
    </location>
</feature>
<evidence type="ECO:0000259" key="10">
    <source>
        <dbReference type="Pfam" id="PF00535"/>
    </source>
</evidence>
<sequence>MAQPYSLWTLTLVGGALLVVGGALLSWGLCMDSVEDDLVSRRAEAWDPPRAPTSVPCVIIPTRNEAHNVEPLVARLSAAFGCGQVQVLFVDDSDDETPVVISKVASRAVVPVRLIHREPGERGGGLGAAVLAGLRDAADRGAEWAVVMDGDLQHPPEVAPALLAEAVRTEADLAVASRYIGNGTAEGLSDRARVVVSRSATSLSKAVFPRKLRQCSDPMSGFFAIRLASVDLDRLRPQGFKILLEIVARSKRLRIAEQPFTFAERHSGNSKASWREGVVFLHRLSGLRLATILGRHSARAATVVGFAAVGASGLLVNSVALWFFVAGLGVGLLWAAVLATEVSTIWNFALTDGLVFRGHKARPWWQRFVGFALVNNAVLLLRLPLLYWLIRSLGVHYIAANVMTLLAAFALRFLVADLYLFSSRRDMSITSRRQGVTPTDHRPVSIEESSAPCRSGPTDLVVDLRDHGLPSVRVTRSAPVWHYDIHGLVTLSSVVQLRELEHFATDHDGPCDIEIRGGDFGNRQARTRARVTQYAAIPAVSYEEHSGRRGADFLVDMTENICVTVGPMLLTSPHVLYTNVVEALLRFVLVSRDRVLLHSACLELDGMGVLLSARTDTGKTGTVLRLVRESRARFLSDDMTILSADGAALCFPKPLTISQHTLRAVDAGELTPSEWRWLRVQSRLHSKGGRGIGARLGELNVPIMSLNALTQHMVPPPKYVIQRLVRCEESTSVSVKDLFIIERQSYGLEDVDPDTLIDELIDNTDDAYGFPPFRYFAPALVIDGQGYDQLRVRERAILTQAVSGVRARRLATPDFTWADHIPSLIGATDTDRVVDGTE</sequence>
<gene>
    <name evidence="12" type="ORF">FGL98_02435</name>
</gene>
<organism evidence="12 13">
    <name type="scientific">Leekyejoonella antrihumi</name>
    <dbReference type="NCBI Taxonomy" id="1660198"/>
    <lineage>
        <taxon>Bacteria</taxon>
        <taxon>Bacillati</taxon>
        <taxon>Actinomycetota</taxon>
        <taxon>Actinomycetes</taxon>
        <taxon>Micrococcales</taxon>
        <taxon>Dermacoccaceae</taxon>
        <taxon>Leekyejoonella</taxon>
    </lineage>
</organism>
<comment type="subcellular location">
    <subcellularLocation>
        <location evidence="1">Membrane</location>
        <topology evidence="1">Multi-pass membrane protein</topology>
    </subcellularLocation>
</comment>
<evidence type="ECO:0000313" key="12">
    <source>
        <dbReference type="EMBL" id="TWP38660.1"/>
    </source>
</evidence>
<dbReference type="InterPro" id="IPR027417">
    <property type="entry name" value="P-loop_NTPase"/>
</dbReference>
<dbReference type="GO" id="GO:0006488">
    <property type="term" value="P:dolichol-linked oligosaccharide biosynthetic process"/>
    <property type="evidence" value="ECO:0007669"/>
    <property type="project" value="TreeGrafter"/>
</dbReference>
<dbReference type="PANTHER" id="PTHR43398">
    <property type="entry name" value="DOLICHOL-PHOSPHATE MANNOSYLTRANSFERASE SUBUNIT 1"/>
    <property type="match status" value="1"/>
</dbReference>
<feature type="transmembrane region" description="Helical" evidence="9">
    <location>
        <begin position="396"/>
        <end position="421"/>
    </location>
</feature>
<evidence type="ECO:0000256" key="1">
    <source>
        <dbReference type="ARBA" id="ARBA00004141"/>
    </source>
</evidence>
<dbReference type="GO" id="GO:0035269">
    <property type="term" value="P:protein O-linked glycosylation via mannose"/>
    <property type="evidence" value="ECO:0007669"/>
    <property type="project" value="TreeGrafter"/>
</dbReference>
<feature type="transmembrane region" description="Helical" evidence="9">
    <location>
        <begin position="368"/>
        <end position="390"/>
    </location>
</feature>
<reference evidence="12 13" key="1">
    <citation type="submission" date="2019-05" db="EMBL/GenBank/DDBJ databases">
        <authorList>
            <person name="Lee S.D."/>
        </authorList>
    </citation>
    <scope>NUCLEOTIDE SEQUENCE [LARGE SCALE GENOMIC DNA]</scope>
    <source>
        <strain evidence="12 13">C5-26</strain>
    </source>
</reference>
<dbReference type="SUPFAM" id="SSF53795">
    <property type="entry name" value="PEP carboxykinase-like"/>
    <property type="match status" value="1"/>
</dbReference>
<dbReference type="Pfam" id="PF04138">
    <property type="entry name" value="GtrA_DPMS_TM"/>
    <property type="match status" value="1"/>
</dbReference>
<keyword evidence="4 12" id="KW-0808">Transferase</keyword>
<dbReference type="InterPro" id="IPR029044">
    <property type="entry name" value="Nucleotide-diphossugar_trans"/>
</dbReference>
<reference evidence="12 13" key="2">
    <citation type="submission" date="2019-08" db="EMBL/GenBank/DDBJ databases">
        <title>Jejuicoccus antrihumi gen. nov., sp. nov., a new member of the family Dermacoccaceae isolated from a cave.</title>
        <authorList>
            <person name="Schumann P."/>
            <person name="Kim I.S."/>
        </authorList>
    </citation>
    <scope>NUCLEOTIDE SEQUENCE [LARGE SCALE GENOMIC DNA]</scope>
    <source>
        <strain evidence="12 13">C5-26</strain>
    </source>
</reference>
<evidence type="ECO:0000256" key="7">
    <source>
        <dbReference type="ARBA" id="ARBA00023136"/>
    </source>
</evidence>
<evidence type="ECO:0000256" key="6">
    <source>
        <dbReference type="ARBA" id="ARBA00022989"/>
    </source>
</evidence>
<name>A0A563E807_9MICO</name>
<dbReference type="InterPro" id="IPR039528">
    <property type="entry name" value="DPM1-like"/>
</dbReference>
<dbReference type="Pfam" id="PF00535">
    <property type="entry name" value="Glycos_transf_2"/>
    <property type="match status" value="1"/>
</dbReference>
<evidence type="ECO:0000256" key="4">
    <source>
        <dbReference type="ARBA" id="ARBA00022679"/>
    </source>
</evidence>
<feature type="domain" description="Glycosyltransferase 2-like" evidence="10">
    <location>
        <begin position="57"/>
        <end position="221"/>
    </location>
</feature>
<dbReference type="EMBL" id="VCQV01000002">
    <property type="protein sequence ID" value="TWP38660.1"/>
    <property type="molecule type" value="Genomic_DNA"/>
</dbReference>
<dbReference type="GO" id="GO:0006506">
    <property type="term" value="P:GPI anchor biosynthetic process"/>
    <property type="evidence" value="ECO:0007669"/>
    <property type="project" value="TreeGrafter"/>
</dbReference>
<comment type="similarity">
    <text evidence="2">Belongs to the glycosyltransferase 2 family.</text>
</comment>